<feature type="signal peptide" evidence="2">
    <location>
        <begin position="1"/>
        <end position="24"/>
    </location>
</feature>
<dbReference type="Gene3D" id="1.10.287.2250">
    <property type="match status" value="1"/>
</dbReference>
<dbReference type="PANTHER" id="PTHR12411">
    <property type="entry name" value="CYSTEINE PROTEASE FAMILY C1-RELATED"/>
    <property type="match status" value="1"/>
</dbReference>
<evidence type="ECO:0000256" key="2">
    <source>
        <dbReference type="SAM" id="SignalP"/>
    </source>
</evidence>
<protein>
    <submittedName>
        <fullName evidence="4">Granulin repeat cysteine protease family protein</fullName>
    </submittedName>
</protein>
<dbReference type="OrthoDB" id="10253408at2759"/>
<feature type="domain" description="Peptidase C1A papain C-terminal" evidence="3">
    <location>
        <begin position="88"/>
        <end position="211"/>
    </location>
</feature>
<proteinExistence type="inferred from homology"/>
<dbReference type="Pfam" id="PF08246">
    <property type="entry name" value="Inhibitor_I29"/>
    <property type="match status" value="1"/>
</dbReference>
<gene>
    <name evidence="4" type="ORF">Acr_00g0038470</name>
</gene>
<dbReference type="PROSITE" id="PS00639">
    <property type="entry name" value="THIOL_PROTEASE_HIS"/>
    <property type="match status" value="1"/>
</dbReference>
<dbReference type="Gene3D" id="3.90.70.10">
    <property type="entry name" value="Cysteine proteinases"/>
    <property type="match status" value="2"/>
</dbReference>
<dbReference type="InterPro" id="IPR000668">
    <property type="entry name" value="Peptidase_C1A_C"/>
</dbReference>
<keyword evidence="5" id="KW-1185">Reference proteome</keyword>
<sequence length="214" mass="23779">MGLPISFISISLLFFSTLLILSSAFNAENSAQRTNEEVMAVYESWLVKYGKSYNSISENEMRFEIFKENLSSKPKMSDQYEPRVGEVLPDSIDWREKGAVTDVKNQGLCGMELLGFFSHCRGGRVIPDSDRRHDLAIGTRARGLPVDTCHQSETGLKTAVANQPVSVAVDSRSPAFKFYESGIFTGPCGTMVNHAVTAVGYGTEREREQPTHRE</sequence>
<dbReference type="Pfam" id="PF00112">
    <property type="entry name" value="Peptidase_C1"/>
    <property type="match status" value="1"/>
</dbReference>
<evidence type="ECO:0000256" key="1">
    <source>
        <dbReference type="ARBA" id="ARBA00008455"/>
    </source>
</evidence>
<keyword evidence="4" id="KW-0645">Protease</keyword>
<reference evidence="5" key="1">
    <citation type="submission" date="2019-07" db="EMBL/GenBank/DDBJ databases">
        <title>De Novo Assembly of kiwifruit Actinidia rufa.</title>
        <authorList>
            <person name="Sugita-Konishi S."/>
            <person name="Sato K."/>
            <person name="Mori E."/>
            <person name="Abe Y."/>
            <person name="Kisaki G."/>
            <person name="Hamano K."/>
            <person name="Suezawa K."/>
            <person name="Otani M."/>
            <person name="Fukuda T."/>
            <person name="Manabe T."/>
            <person name="Gomi K."/>
            <person name="Tabuchi M."/>
            <person name="Akimitsu K."/>
            <person name="Kataoka I."/>
        </authorList>
    </citation>
    <scope>NUCLEOTIDE SEQUENCE [LARGE SCALE GENOMIC DNA]</scope>
    <source>
        <strain evidence="5">cv. Fuchu</strain>
    </source>
</reference>
<evidence type="ECO:0000313" key="4">
    <source>
        <dbReference type="EMBL" id="GFS35214.1"/>
    </source>
</evidence>
<dbReference type="EMBL" id="BJWL01000224">
    <property type="protein sequence ID" value="GFS35214.1"/>
    <property type="molecule type" value="Genomic_DNA"/>
</dbReference>
<dbReference type="InterPro" id="IPR025660">
    <property type="entry name" value="Pept_his_AS"/>
</dbReference>
<dbReference type="AlphaFoldDB" id="A0A7J0DHI4"/>
<dbReference type="SUPFAM" id="SSF54001">
    <property type="entry name" value="Cysteine proteinases"/>
    <property type="match status" value="1"/>
</dbReference>
<comment type="similarity">
    <text evidence="1">Belongs to the peptidase C1 family.</text>
</comment>
<accession>A0A7J0DHI4</accession>
<dbReference type="Proteomes" id="UP000585474">
    <property type="component" value="Unassembled WGS sequence"/>
</dbReference>
<dbReference type="SMART" id="SM00645">
    <property type="entry name" value="Pept_C1"/>
    <property type="match status" value="1"/>
</dbReference>
<keyword evidence="2" id="KW-0732">Signal</keyword>
<comment type="caution">
    <text evidence="4">The sequence shown here is derived from an EMBL/GenBank/DDBJ whole genome shotgun (WGS) entry which is preliminary data.</text>
</comment>
<evidence type="ECO:0000313" key="5">
    <source>
        <dbReference type="Proteomes" id="UP000585474"/>
    </source>
</evidence>
<dbReference type="InterPro" id="IPR013128">
    <property type="entry name" value="Peptidase_C1A"/>
</dbReference>
<organism evidence="4 5">
    <name type="scientific">Actinidia rufa</name>
    <dbReference type="NCBI Taxonomy" id="165716"/>
    <lineage>
        <taxon>Eukaryota</taxon>
        <taxon>Viridiplantae</taxon>
        <taxon>Streptophyta</taxon>
        <taxon>Embryophyta</taxon>
        <taxon>Tracheophyta</taxon>
        <taxon>Spermatophyta</taxon>
        <taxon>Magnoliopsida</taxon>
        <taxon>eudicotyledons</taxon>
        <taxon>Gunneridae</taxon>
        <taxon>Pentapetalae</taxon>
        <taxon>asterids</taxon>
        <taxon>Ericales</taxon>
        <taxon>Actinidiaceae</taxon>
        <taxon>Actinidia</taxon>
    </lineage>
</organism>
<dbReference type="InterPro" id="IPR013201">
    <property type="entry name" value="Prot_inhib_I29"/>
</dbReference>
<dbReference type="GO" id="GO:0008234">
    <property type="term" value="F:cysteine-type peptidase activity"/>
    <property type="evidence" value="ECO:0007669"/>
    <property type="project" value="InterPro"/>
</dbReference>
<feature type="chain" id="PRO_5029900228" evidence="2">
    <location>
        <begin position="25"/>
        <end position="214"/>
    </location>
</feature>
<keyword evidence="4" id="KW-0378">Hydrolase</keyword>
<dbReference type="GO" id="GO:0006508">
    <property type="term" value="P:proteolysis"/>
    <property type="evidence" value="ECO:0007669"/>
    <property type="project" value="UniProtKB-KW"/>
</dbReference>
<evidence type="ECO:0000259" key="3">
    <source>
        <dbReference type="SMART" id="SM00645"/>
    </source>
</evidence>
<dbReference type="InterPro" id="IPR038765">
    <property type="entry name" value="Papain-like_cys_pep_sf"/>
</dbReference>
<name>A0A7J0DHI4_9ERIC</name>